<proteinExistence type="evidence at transcript level"/>
<reference evidence="2" key="1">
    <citation type="submission" date="2015-07" db="EMBL/GenBank/DDBJ databases">
        <title>Elucidating the P. pachyrhizi secretome and potential effectors.</title>
        <authorList>
            <person name="de Carvalho M.C.C.G."/>
            <person name="Nascimento L.C."/>
            <person name="Darben L.M."/>
            <person name="Polizel-Podanosqui A.M."/>
            <person name="Lopes-Caitar V.S."/>
            <person name="Rocha C.S."/>
            <person name="Qi M."/>
            <person name="Carazolle M."/>
            <person name="Kuwahara M.K."/>
            <person name="Pereira G.A.G."/>
            <person name="Abdelnoor R.V."/>
            <person name="Whitham S.A."/>
            <person name="Marcelino-Guimaraes F.C."/>
        </authorList>
    </citation>
    <scope>NUCLEOTIDE SEQUENCE</scope>
</reference>
<dbReference type="AlphaFoldDB" id="A0A0S1MK86"/>
<feature type="signal peptide" evidence="1">
    <location>
        <begin position="1"/>
        <end position="20"/>
    </location>
</feature>
<accession>A0A0S1MK86</accession>
<feature type="chain" id="PRO_5006589185" description="Secreted protein" evidence="1">
    <location>
        <begin position="21"/>
        <end position="58"/>
    </location>
</feature>
<keyword evidence="1" id="KW-0732">Signal</keyword>
<dbReference type="EMBL" id="KT247186">
    <property type="protein sequence ID" value="ALL41275.1"/>
    <property type="molecule type" value="mRNA"/>
</dbReference>
<evidence type="ECO:0000313" key="2">
    <source>
        <dbReference type="EMBL" id="ALL41275.1"/>
    </source>
</evidence>
<evidence type="ECO:0008006" key="3">
    <source>
        <dbReference type="Google" id="ProtNLM"/>
    </source>
</evidence>
<organism evidence="2">
    <name type="scientific">Phakopsora pachyrhizi</name>
    <name type="common">Asian soybean rust disease fungus</name>
    <dbReference type="NCBI Taxonomy" id="170000"/>
    <lineage>
        <taxon>Eukaryota</taxon>
        <taxon>Fungi</taxon>
        <taxon>Dikarya</taxon>
        <taxon>Basidiomycota</taxon>
        <taxon>Pucciniomycotina</taxon>
        <taxon>Pucciniomycetes</taxon>
        <taxon>Pucciniales</taxon>
        <taxon>Phakopsoraceae</taxon>
        <taxon>Phakopsora</taxon>
    </lineage>
</organism>
<protein>
    <recommendedName>
        <fullName evidence="3">Secreted protein</fullName>
    </recommendedName>
</protein>
<name>A0A0S1MK86_PHAPC</name>
<sequence>MPKSSLSSLILAFSLSSSFSLWHCNSHSLSVTLTSLSHCDSTPRGATCPPCHHRVLAL</sequence>
<evidence type="ECO:0000256" key="1">
    <source>
        <dbReference type="SAM" id="SignalP"/>
    </source>
</evidence>